<dbReference type="Gene3D" id="3.50.50.60">
    <property type="entry name" value="FAD/NAD(P)-binding domain"/>
    <property type="match status" value="2"/>
</dbReference>
<dbReference type="InterPro" id="IPR036188">
    <property type="entry name" value="FAD/NAD-bd_sf"/>
</dbReference>
<dbReference type="SUPFAM" id="SSF51905">
    <property type="entry name" value="FAD/NAD(P)-binding domain"/>
    <property type="match status" value="1"/>
</dbReference>
<name>A0A0N7M432_9RHOB</name>
<reference evidence="1 2" key="1">
    <citation type="submission" date="2015-09" db="EMBL/GenBank/DDBJ databases">
        <authorList>
            <consortium name="Swine Surveillance"/>
        </authorList>
    </citation>
    <scope>NUCLEOTIDE SEQUENCE [LARGE SCALE GENOMIC DNA]</scope>
    <source>
        <strain evidence="1 2">CECT 8399</strain>
    </source>
</reference>
<dbReference type="EMBL" id="CYSR01000008">
    <property type="protein sequence ID" value="CUH98506.1"/>
    <property type="molecule type" value="Genomic_DNA"/>
</dbReference>
<dbReference type="PANTHER" id="PTHR10668">
    <property type="entry name" value="PHYTOENE DEHYDROGENASE"/>
    <property type="match status" value="1"/>
</dbReference>
<dbReference type="Pfam" id="PF13450">
    <property type="entry name" value="NAD_binding_8"/>
    <property type="match status" value="1"/>
</dbReference>
<dbReference type="PANTHER" id="PTHR10668:SF103">
    <property type="entry name" value="PYRIDINE NUCLEOTIDE-DISULFIDE OXIDOREDUCTASE DOMAIN-CONTAINING PROTEIN 2"/>
    <property type="match status" value="1"/>
</dbReference>
<dbReference type="AlphaFoldDB" id="A0A0N7M432"/>
<protein>
    <submittedName>
        <fullName evidence="1">Diapolycopene oxygenase</fullName>
        <ecNumber evidence="1">1.14.99.44</ecNumber>
    </submittedName>
</protein>
<evidence type="ECO:0000313" key="2">
    <source>
        <dbReference type="Proteomes" id="UP000051326"/>
    </source>
</evidence>
<dbReference type="RefSeq" id="WP_058284728.1">
    <property type="nucleotide sequence ID" value="NZ_CYSR01000008.1"/>
</dbReference>
<dbReference type="Proteomes" id="UP000051326">
    <property type="component" value="Unassembled WGS sequence"/>
</dbReference>
<keyword evidence="1" id="KW-0560">Oxidoreductase</keyword>
<dbReference type="GO" id="GO:0016491">
    <property type="term" value="F:oxidoreductase activity"/>
    <property type="evidence" value="ECO:0007669"/>
    <property type="project" value="UniProtKB-KW"/>
</dbReference>
<dbReference type="EC" id="1.14.99.44" evidence="1"/>
<evidence type="ECO:0000313" key="1">
    <source>
        <dbReference type="EMBL" id="CUH98506.1"/>
    </source>
</evidence>
<accession>A0A0N7M432</accession>
<organism evidence="1 2">
    <name type="scientific">Leisingera aquaemixtae</name>
    <dbReference type="NCBI Taxonomy" id="1396826"/>
    <lineage>
        <taxon>Bacteria</taxon>
        <taxon>Pseudomonadati</taxon>
        <taxon>Pseudomonadota</taxon>
        <taxon>Alphaproteobacteria</taxon>
        <taxon>Rhodobacterales</taxon>
        <taxon>Roseobacteraceae</taxon>
        <taxon>Leisingera</taxon>
    </lineage>
</organism>
<proteinExistence type="predicted"/>
<sequence>MGQHDRYDAIVAGAGHNGLTAACYLAKAGLKVLVVEKNDWIGGAAVSRSLHEGWTYSNCSYVCSLLRREIVRDLELPKYGLQVIPYEGGASFSRDGDYFAYMSDHDALRREISRHSAQDADAYDRFSQTVIRQCRFIRPFLLRNAPDPTSLKPRDIGELLFLVKQAHGLGKKELGETLRFWSMSIGDFLDEHFENNLIKAHIAGAGIIGTGLGVYSPGTAYVLLHHYMGDVDGAIGAWGFARGGMGAISNALGACFEEAGGTIVTGSGVDRFLVSNGRVTGVALDNGDEYHAPIVASNMDVKRTFLQHTGQQHLPGDFVKAVKRFKIRGSSGKLNIALDALPEFPAAPKGAPFLRGDLHCAESLNELERAYDDWKEGRWSQNPYFDMLIPSQIDPTMAPPGKHMMTVFVQYAPYDLEVGGVRAGTNWNGQTRGAFADCVFDKLEQACPDIRSKTVHAEVRTPWDIEQEVGLTEGNIFQGELTFDQLLFNRPVPGYAQYDTPINGMYIVGSSAHPGGGVMAAPGANAAREILRNIGRGGNMTGYAA</sequence>
<dbReference type="PROSITE" id="PS51257">
    <property type="entry name" value="PROKAR_LIPOPROTEIN"/>
    <property type="match status" value="1"/>
</dbReference>
<dbReference type="STRING" id="1396826.PHA8399_00620"/>
<gene>
    <name evidence="1" type="primary">crtP</name>
    <name evidence="1" type="ORF">PHA8399_00620</name>
</gene>